<sequence>MNLRQENLQFDLNSRFVSTREYAAGLVVVLNDLAPHLSYAERENLCFKKLGLKFDDVSEQAYIQAAVELTVCAHFARFFPDAFIYEEEVNPPKDVDCSFRVGNFKYNIEVKCADFSKKHAVDELEGFKIGALGRLADYDTFFSDLEELFSSDGRVLSRQRHMDNNLKDFLVSAHQKFSPDTPDSELNVLVVGCDDAMDMQKWHSYLYGSQGLFTLESYFDASSYSRVDLVVLTNLYHRHKDPNQKPLLHGHWQLVEAFCILCENPNSTKPDSTFLEFSRTIRHHNGGLHNHVVEGEAPDLILKGLAVPSYVADELQAKGVYYFQPAKSEPKEELK</sequence>
<dbReference type="EMBL" id="JACYNJ010000006">
    <property type="protein sequence ID" value="MBD8270235.1"/>
    <property type="molecule type" value="Genomic_DNA"/>
</dbReference>
<evidence type="ECO:0000313" key="2">
    <source>
        <dbReference type="Proteomes" id="UP000610293"/>
    </source>
</evidence>
<reference evidence="1" key="1">
    <citation type="journal article" date="2020" name="FEMS Microbiol. Ecol.">
        <title>Temporal dynamics of bacterial communities during seed development and maturation.</title>
        <authorList>
            <person name="Chesneau G."/>
            <person name="Torres-Cortes G."/>
            <person name="Briand M."/>
            <person name="Darrasse A."/>
            <person name="Preveaux A."/>
            <person name="Marais C."/>
            <person name="Jacques M.A."/>
            <person name="Shade A."/>
            <person name="Barret M."/>
        </authorList>
    </citation>
    <scope>NUCLEOTIDE SEQUENCE</scope>
    <source>
        <strain evidence="1">CFBP13533</strain>
    </source>
</reference>
<dbReference type="RefSeq" id="WP_191955886.1">
    <property type="nucleotide sequence ID" value="NZ_JACYNJ010000006.1"/>
</dbReference>
<name>A0AAE2PXG8_PSEFL</name>
<comment type="caution">
    <text evidence="1">The sequence shown here is derived from an EMBL/GenBank/DDBJ whole genome shotgun (WGS) entry which is preliminary data.</text>
</comment>
<accession>A0AAE2PXG8</accession>
<proteinExistence type="predicted"/>
<evidence type="ECO:0000313" key="1">
    <source>
        <dbReference type="EMBL" id="MBD8270235.1"/>
    </source>
</evidence>
<dbReference type="AlphaFoldDB" id="A0AAE2PXG8"/>
<protein>
    <submittedName>
        <fullName evidence="1">Uncharacterized protein</fullName>
    </submittedName>
</protein>
<dbReference type="Proteomes" id="UP000610293">
    <property type="component" value="Unassembled WGS sequence"/>
</dbReference>
<organism evidence="1 2">
    <name type="scientific">Pseudomonas fluorescens</name>
    <dbReference type="NCBI Taxonomy" id="294"/>
    <lineage>
        <taxon>Bacteria</taxon>
        <taxon>Pseudomonadati</taxon>
        <taxon>Pseudomonadota</taxon>
        <taxon>Gammaproteobacteria</taxon>
        <taxon>Pseudomonadales</taxon>
        <taxon>Pseudomonadaceae</taxon>
        <taxon>Pseudomonas</taxon>
    </lineage>
</organism>
<gene>
    <name evidence="1" type="ORF">IFU03_10760</name>
</gene>